<sequence length="321" mass="34867">MDRGAFDGSFKIYVEDPRKPASDIETGRMGPGPYSMEMFAKEVDNVKEDMKSMDKLYGQVHESNEDIKVAQNAAAMQELRDEVNTDLDHVIKLAKQINKKYDGLVRANAAQRRVAGSGPGSSDDNARAAMISELGDNIKQMMRKFQGLRVQMETDHRQLIESRYFAITREKATAEAIDNLIANEVPESPLHHAMQDHGRGPVMDAVAEIQERRGAMMEARRTLMSLHQILLGIATPVAAVAAEGQAKAPGPPSPVEPPAYSPGVGPPGGPVKAGGPAGLNDYERETRNQAYIAIAVALVIIISVIVSLLKVENQLENDGTS</sequence>
<dbReference type="Pfam" id="PF00804">
    <property type="entry name" value="Syntaxin"/>
    <property type="match status" value="1"/>
</dbReference>
<keyword evidence="3" id="KW-1133">Transmembrane helix</keyword>
<comment type="caution">
    <text evidence="5">The sequence shown here is derived from an EMBL/GenBank/DDBJ whole genome shotgun (WGS) entry which is preliminary data.</text>
</comment>
<dbReference type="SUPFAM" id="SSF47661">
    <property type="entry name" value="t-snare proteins"/>
    <property type="match status" value="1"/>
</dbReference>
<evidence type="ECO:0000313" key="6">
    <source>
        <dbReference type="Proteomes" id="UP000325081"/>
    </source>
</evidence>
<keyword evidence="1" id="KW-0813">Transport</keyword>
<evidence type="ECO:0000256" key="1">
    <source>
        <dbReference type="ARBA" id="ARBA00022927"/>
    </source>
</evidence>
<feature type="domain" description="Syntaxin N-terminal" evidence="4">
    <location>
        <begin position="31"/>
        <end position="157"/>
    </location>
</feature>
<reference evidence="6" key="1">
    <citation type="journal article" date="2019" name="Curr. Biol.">
        <title>Genome Sequence of Striga asiatica Provides Insight into the Evolution of Plant Parasitism.</title>
        <authorList>
            <person name="Yoshida S."/>
            <person name="Kim S."/>
            <person name="Wafula E.K."/>
            <person name="Tanskanen J."/>
            <person name="Kim Y.M."/>
            <person name="Honaas L."/>
            <person name="Yang Z."/>
            <person name="Spallek T."/>
            <person name="Conn C.E."/>
            <person name="Ichihashi Y."/>
            <person name="Cheong K."/>
            <person name="Cui S."/>
            <person name="Der J.P."/>
            <person name="Gundlach H."/>
            <person name="Jiao Y."/>
            <person name="Hori C."/>
            <person name="Ishida J.K."/>
            <person name="Kasahara H."/>
            <person name="Kiba T."/>
            <person name="Kim M.S."/>
            <person name="Koo N."/>
            <person name="Laohavisit A."/>
            <person name="Lee Y.H."/>
            <person name="Lumba S."/>
            <person name="McCourt P."/>
            <person name="Mortimer J.C."/>
            <person name="Mutuku J.M."/>
            <person name="Nomura T."/>
            <person name="Sasaki-Sekimoto Y."/>
            <person name="Seto Y."/>
            <person name="Wang Y."/>
            <person name="Wakatake T."/>
            <person name="Sakakibara H."/>
            <person name="Demura T."/>
            <person name="Yamaguchi S."/>
            <person name="Yoneyama K."/>
            <person name="Manabe R.I."/>
            <person name="Nelson D.C."/>
            <person name="Schulman A.H."/>
            <person name="Timko M.P."/>
            <person name="dePamphilis C.W."/>
            <person name="Choi D."/>
            <person name="Shirasu K."/>
        </authorList>
    </citation>
    <scope>NUCLEOTIDE SEQUENCE [LARGE SCALE GENOMIC DNA]</scope>
    <source>
        <strain evidence="6">cv. UVA1</strain>
    </source>
</reference>
<dbReference type="Gene3D" id="1.20.58.70">
    <property type="match status" value="1"/>
</dbReference>
<dbReference type="SMART" id="SM00503">
    <property type="entry name" value="SynN"/>
    <property type="match status" value="1"/>
</dbReference>
<keyword evidence="1" id="KW-0653">Protein transport</keyword>
<dbReference type="GO" id="GO:0016020">
    <property type="term" value="C:membrane"/>
    <property type="evidence" value="ECO:0007669"/>
    <property type="project" value="InterPro"/>
</dbReference>
<keyword evidence="6" id="KW-1185">Reference proteome</keyword>
<proteinExistence type="predicted"/>
<feature type="transmembrane region" description="Helical" evidence="3">
    <location>
        <begin position="290"/>
        <end position="309"/>
    </location>
</feature>
<feature type="compositionally biased region" description="Pro residues" evidence="2">
    <location>
        <begin position="249"/>
        <end position="269"/>
    </location>
</feature>
<evidence type="ECO:0000259" key="4">
    <source>
        <dbReference type="SMART" id="SM00503"/>
    </source>
</evidence>
<feature type="region of interest" description="Disordered" evidence="2">
    <location>
        <begin position="244"/>
        <end position="280"/>
    </location>
</feature>
<dbReference type="InterPro" id="IPR010989">
    <property type="entry name" value="SNARE"/>
</dbReference>
<gene>
    <name evidence="5" type="ORF">STAS_30514</name>
</gene>
<accession>A0A5A7R6Y0</accession>
<organism evidence="5 6">
    <name type="scientific">Striga asiatica</name>
    <name type="common">Asiatic witchweed</name>
    <name type="synonym">Buchnera asiatica</name>
    <dbReference type="NCBI Taxonomy" id="4170"/>
    <lineage>
        <taxon>Eukaryota</taxon>
        <taxon>Viridiplantae</taxon>
        <taxon>Streptophyta</taxon>
        <taxon>Embryophyta</taxon>
        <taxon>Tracheophyta</taxon>
        <taxon>Spermatophyta</taxon>
        <taxon>Magnoliopsida</taxon>
        <taxon>eudicotyledons</taxon>
        <taxon>Gunneridae</taxon>
        <taxon>Pentapetalae</taxon>
        <taxon>asterids</taxon>
        <taxon>lamiids</taxon>
        <taxon>Lamiales</taxon>
        <taxon>Orobanchaceae</taxon>
        <taxon>Buchnereae</taxon>
        <taxon>Striga</taxon>
    </lineage>
</organism>
<dbReference type="Proteomes" id="UP000325081">
    <property type="component" value="Unassembled WGS sequence"/>
</dbReference>
<evidence type="ECO:0000256" key="2">
    <source>
        <dbReference type="SAM" id="MobiDB-lite"/>
    </source>
</evidence>
<dbReference type="AlphaFoldDB" id="A0A5A7R6Y0"/>
<dbReference type="EMBL" id="BKCP01010514">
    <property type="protein sequence ID" value="GER53040.1"/>
    <property type="molecule type" value="Genomic_DNA"/>
</dbReference>
<name>A0A5A7R6Y0_STRAF</name>
<evidence type="ECO:0000313" key="5">
    <source>
        <dbReference type="EMBL" id="GER53040.1"/>
    </source>
</evidence>
<protein>
    <submittedName>
        <fullName evidence="5">Syntaxin</fullName>
    </submittedName>
</protein>
<dbReference type="InterPro" id="IPR006011">
    <property type="entry name" value="Syntaxin_N"/>
</dbReference>
<dbReference type="GO" id="GO:0015031">
    <property type="term" value="P:protein transport"/>
    <property type="evidence" value="ECO:0007669"/>
    <property type="project" value="UniProtKB-KW"/>
</dbReference>
<keyword evidence="3" id="KW-0472">Membrane</keyword>
<evidence type="ECO:0000256" key="3">
    <source>
        <dbReference type="SAM" id="Phobius"/>
    </source>
</evidence>
<dbReference type="GO" id="GO:0016192">
    <property type="term" value="P:vesicle-mediated transport"/>
    <property type="evidence" value="ECO:0007669"/>
    <property type="project" value="InterPro"/>
</dbReference>
<dbReference type="OrthoDB" id="909709at2759"/>
<keyword evidence="3" id="KW-0812">Transmembrane</keyword>